<dbReference type="Pfam" id="PF13487">
    <property type="entry name" value="HD_5"/>
    <property type="match status" value="2"/>
</dbReference>
<keyword evidence="3" id="KW-1185">Reference proteome</keyword>
<name>A0A1M4UVU8_9FIRM</name>
<dbReference type="AlphaFoldDB" id="A0A1M4UVU8"/>
<accession>A0A1M4UVU8</accession>
<sequence>MVFDINEFLEAISNVLDVIETDIFGVPTNHSKRLACITNRLARVMNFSMEMQYDLAALSILHDNGASLKILHDSLLGNAKAKQNIIESSKEHCRIGENNISSFPFLTSPKNVILYHHEKFDGSGFFGLKGHEIPLMSQLINLADTLDLEFDLGNVYKNGGHHEEIIVFIKDHAGTHFAPDLSENALKVISENELWASLSDEKIDETLKLAIPAHKREMSYKEIHDITKIFSHIIDAKSKFTMMHSSELTKLMSRMAKFYNIKGDEFWKLIIASDLHDLGKLGISNSILDKPGPLTDEEFSKIKEHPVTAKQNLEEVQGFGEISEWAYNHHEKLNGTGYPRGLGADELDFNSRLLACLDIYQALGEIRPYREAMTHDESIKIMRRMVDEGLIDPEITEDIAKQLQPTN</sequence>
<gene>
    <name evidence="2" type="ORF">SAMN02746064_00838</name>
</gene>
<feature type="domain" description="HD-GYP" evidence="1">
    <location>
        <begin position="5"/>
        <end position="201"/>
    </location>
</feature>
<reference evidence="2 3" key="1">
    <citation type="submission" date="2016-11" db="EMBL/GenBank/DDBJ databases">
        <authorList>
            <person name="Jaros S."/>
            <person name="Januszkiewicz K."/>
            <person name="Wedrychowicz H."/>
        </authorList>
    </citation>
    <scope>NUCLEOTIDE SEQUENCE [LARGE SCALE GENOMIC DNA]</scope>
    <source>
        <strain evidence="2 3">DSM 14828</strain>
    </source>
</reference>
<evidence type="ECO:0000313" key="3">
    <source>
        <dbReference type="Proteomes" id="UP000184251"/>
    </source>
</evidence>
<dbReference type="PANTHER" id="PTHR43155">
    <property type="entry name" value="CYCLIC DI-GMP PHOSPHODIESTERASE PA4108-RELATED"/>
    <property type="match status" value="1"/>
</dbReference>
<evidence type="ECO:0000259" key="1">
    <source>
        <dbReference type="PROSITE" id="PS51832"/>
    </source>
</evidence>
<dbReference type="CDD" id="cd00077">
    <property type="entry name" value="HDc"/>
    <property type="match status" value="2"/>
</dbReference>
<dbReference type="Gene3D" id="1.10.3210.10">
    <property type="entry name" value="Hypothetical protein af1432"/>
    <property type="match status" value="2"/>
</dbReference>
<dbReference type="PROSITE" id="PS51832">
    <property type="entry name" value="HD_GYP"/>
    <property type="match status" value="2"/>
</dbReference>
<dbReference type="InterPro" id="IPR003607">
    <property type="entry name" value="HD/PDEase_dom"/>
</dbReference>
<dbReference type="PANTHER" id="PTHR43155:SF1">
    <property type="entry name" value="3'3'-CGAMP-SPECIFIC PHOSPHODIESTERASE 1"/>
    <property type="match status" value="1"/>
</dbReference>
<evidence type="ECO:0000313" key="2">
    <source>
        <dbReference type="EMBL" id="SHE60815.1"/>
    </source>
</evidence>
<dbReference type="EMBL" id="FQTU01000004">
    <property type="protein sequence ID" value="SHE60815.1"/>
    <property type="molecule type" value="Genomic_DNA"/>
</dbReference>
<dbReference type="OrthoDB" id="9804747at2"/>
<dbReference type="RefSeq" id="WP_073269828.1">
    <property type="nucleotide sequence ID" value="NZ_FQTU01000004.1"/>
</dbReference>
<organism evidence="2 3">
    <name type="scientific">Alkalibacter saccharofermentans DSM 14828</name>
    <dbReference type="NCBI Taxonomy" id="1120975"/>
    <lineage>
        <taxon>Bacteria</taxon>
        <taxon>Bacillati</taxon>
        <taxon>Bacillota</taxon>
        <taxon>Clostridia</taxon>
        <taxon>Eubacteriales</taxon>
        <taxon>Eubacteriaceae</taxon>
        <taxon>Alkalibacter</taxon>
    </lineage>
</organism>
<dbReference type="InterPro" id="IPR037522">
    <property type="entry name" value="HD_GYP_dom"/>
</dbReference>
<dbReference type="Proteomes" id="UP000184251">
    <property type="component" value="Unassembled WGS sequence"/>
</dbReference>
<dbReference type="STRING" id="1120975.SAMN02746064_00838"/>
<protein>
    <submittedName>
        <fullName evidence="2">HD domain-containing protein</fullName>
    </submittedName>
</protein>
<feature type="domain" description="HD-GYP" evidence="1">
    <location>
        <begin position="219"/>
        <end position="407"/>
    </location>
</feature>
<proteinExistence type="predicted"/>
<dbReference type="SUPFAM" id="SSF109604">
    <property type="entry name" value="HD-domain/PDEase-like"/>
    <property type="match status" value="2"/>
</dbReference>